<feature type="compositionally biased region" description="Polar residues" evidence="1">
    <location>
        <begin position="22"/>
        <end position="31"/>
    </location>
</feature>
<accession>A0A1G4PE08</accession>
<feature type="region of interest" description="Disordered" evidence="1">
    <location>
        <begin position="22"/>
        <end position="49"/>
    </location>
</feature>
<name>A0A1G4PE08_9HYPH</name>
<dbReference type="Proteomes" id="UP000199542">
    <property type="component" value="Unassembled WGS sequence"/>
</dbReference>
<sequence>MTHALVLFSAVTAIVVSISAIGSQPAPNNSKWPEIHPAKTSRVLSAPER</sequence>
<evidence type="ECO:0000313" key="2">
    <source>
        <dbReference type="EMBL" id="SCW30486.1"/>
    </source>
</evidence>
<gene>
    <name evidence="2" type="ORF">SAMN02927900_00420</name>
</gene>
<evidence type="ECO:0000256" key="1">
    <source>
        <dbReference type="SAM" id="MobiDB-lite"/>
    </source>
</evidence>
<proteinExistence type="predicted"/>
<reference evidence="2 3" key="1">
    <citation type="submission" date="2016-10" db="EMBL/GenBank/DDBJ databases">
        <authorList>
            <person name="de Groot N.N."/>
        </authorList>
    </citation>
    <scope>NUCLEOTIDE SEQUENCE [LARGE SCALE GENOMIC DNA]</scope>
    <source>
        <strain evidence="2 3">CGMCC 1.3401</strain>
    </source>
</reference>
<dbReference type="RefSeq" id="WP_166677401.1">
    <property type="nucleotide sequence ID" value="NZ_FMTM01000001.1"/>
</dbReference>
<evidence type="ECO:0000313" key="3">
    <source>
        <dbReference type="Proteomes" id="UP000199542"/>
    </source>
</evidence>
<organism evidence="2 3">
    <name type="scientific">Rhizobium mongolense subsp. loessense</name>
    <dbReference type="NCBI Taxonomy" id="158890"/>
    <lineage>
        <taxon>Bacteria</taxon>
        <taxon>Pseudomonadati</taxon>
        <taxon>Pseudomonadota</taxon>
        <taxon>Alphaproteobacteria</taxon>
        <taxon>Hyphomicrobiales</taxon>
        <taxon>Rhizobiaceae</taxon>
        <taxon>Rhizobium/Agrobacterium group</taxon>
        <taxon>Rhizobium</taxon>
    </lineage>
</organism>
<dbReference type="EMBL" id="FMTM01000001">
    <property type="protein sequence ID" value="SCW30486.1"/>
    <property type="molecule type" value="Genomic_DNA"/>
</dbReference>
<protein>
    <submittedName>
        <fullName evidence="2">Uncharacterized protein</fullName>
    </submittedName>
</protein>
<dbReference type="AlphaFoldDB" id="A0A1G4PE08"/>